<keyword evidence="2" id="KW-1185">Reference proteome</keyword>
<gene>
    <name evidence="3" type="primary">LOC106778145</name>
</gene>
<reference evidence="3" key="2">
    <citation type="submission" date="2025-08" db="UniProtKB">
        <authorList>
            <consortium name="RefSeq"/>
        </authorList>
    </citation>
    <scope>IDENTIFICATION</scope>
    <source>
        <tissue evidence="3">Leaf</tissue>
    </source>
</reference>
<dbReference type="Proteomes" id="UP000087766">
    <property type="component" value="Chromosome 2"/>
</dbReference>
<keyword evidence="1" id="KW-0472">Membrane</keyword>
<evidence type="ECO:0000313" key="3">
    <source>
        <dbReference type="RefSeq" id="XP_022633055.1"/>
    </source>
</evidence>
<protein>
    <submittedName>
        <fullName evidence="3">Uncharacterized protein LOC106778145</fullName>
    </submittedName>
</protein>
<dbReference type="RefSeq" id="XP_022633055.1">
    <property type="nucleotide sequence ID" value="XM_022777334.1"/>
</dbReference>
<reference evidence="2" key="1">
    <citation type="journal article" date="2014" name="Nat. Commun.">
        <title>Genome sequence of mungbean and insights into evolution within Vigna species.</title>
        <authorList>
            <person name="Kang Y.J."/>
            <person name="Kim S.K."/>
            <person name="Kim M.Y."/>
            <person name="Lestari P."/>
            <person name="Kim K.H."/>
            <person name="Ha B.K."/>
            <person name="Jun T.H."/>
            <person name="Hwang W.J."/>
            <person name="Lee T."/>
            <person name="Lee J."/>
            <person name="Shim S."/>
            <person name="Yoon M.Y."/>
            <person name="Jang Y.E."/>
            <person name="Han K.S."/>
            <person name="Taeprayoon P."/>
            <person name="Yoon N."/>
            <person name="Somta P."/>
            <person name="Tanya P."/>
            <person name="Kim K.S."/>
            <person name="Gwag J.G."/>
            <person name="Moon J.K."/>
            <person name="Lee Y.H."/>
            <person name="Park B.S."/>
            <person name="Bombarely A."/>
            <person name="Doyle J.J."/>
            <person name="Jackson S.A."/>
            <person name="Schafleitner R."/>
            <person name="Srinives P."/>
            <person name="Varshney R.K."/>
            <person name="Lee S.H."/>
        </authorList>
    </citation>
    <scope>NUCLEOTIDE SEQUENCE [LARGE SCALE GENOMIC DNA]</scope>
    <source>
        <strain evidence="2">cv. VC1973A</strain>
    </source>
</reference>
<dbReference type="KEGG" id="vra:106778145"/>
<dbReference type="AlphaFoldDB" id="A0A3Q0EN29"/>
<proteinExistence type="predicted"/>
<organism evidence="2 3">
    <name type="scientific">Vigna radiata var. radiata</name>
    <name type="common">Mung bean</name>
    <name type="synonym">Phaseolus aureus</name>
    <dbReference type="NCBI Taxonomy" id="3916"/>
    <lineage>
        <taxon>Eukaryota</taxon>
        <taxon>Viridiplantae</taxon>
        <taxon>Streptophyta</taxon>
        <taxon>Embryophyta</taxon>
        <taxon>Tracheophyta</taxon>
        <taxon>Spermatophyta</taxon>
        <taxon>Magnoliopsida</taxon>
        <taxon>eudicotyledons</taxon>
        <taxon>Gunneridae</taxon>
        <taxon>Pentapetalae</taxon>
        <taxon>rosids</taxon>
        <taxon>fabids</taxon>
        <taxon>Fabales</taxon>
        <taxon>Fabaceae</taxon>
        <taxon>Papilionoideae</taxon>
        <taxon>50 kb inversion clade</taxon>
        <taxon>NPAAA clade</taxon>
        <taxon>indigoferoid/millettioid clade</taxon>
        <taxon>Phaseoleae</taxon>
        <taxon>Vigna</taxon>
    </lineage>
</organism>
<evidence type="ECO:0000256" key="1">
    <source>
        <dbReference type="SAM" id="Phobius"/>
    </source>
</evidence>
<sequence>MNSLLASSHASSPLLPLFRHSSKTFRQPHFHSLHFVSSNSNFSSMVVTRCSSAPSHSGSNPSQQPLLNDQTFHTEVTTPQTPSFLSPLPKLTSSDQAFFLLAFIASTTSVAFASLVFAAVPALFAIRNAAISLSKLADTAREELPSTMTAIRLSGMEISDLTLELSDLSQEVADGVNASAQVVQAAEAKLRQFSSMARQQTESMIQERASLPIISLQPAVAGAAKKTTRAVGRATKSLFNIISGRQGTTEYDDDRAYD</sequence>
<keyword evidence="1" id="KW-1133">Transmembrane helix</keyword>
<name>A0A3Q0EN29_VIGRR</name>
<feature type="transmembrane region" description="Helical" evidence="1">
    <location>
        <begin position="97"/>
        <end position="126"/>
    </location>
</feature>
<dbReference type="PANTHER" id="PTHR33825">
    <property type="entry name" value="CHITINASE-LIKE PROTEIN"/>
    <property type="match status" value="1"/>
</dbReference>
<dbReference type="PANTHER" id="PTHR33825:SF14">
    <property type="entry name" value="CHITINASE-LIKE PROTEIN"/>
    <property type="match status" value="1"/>
</dbReference>
<accession>A0A3Q0EN29</accession>
<dbReference type="OrthoDB" id="1923031at2759"/>
<keyword evidence="1" id="KW-0812">Transmembrane</keyword>
<dbReference type="GeneID" id="106778145"/>
<evidence type="ECO:0000313" key="2">
    <source>
        <dbReference type="Proteomes" id="UP000087766"/>
    </source>
</evidence>
<dbReference type="STRING" id="3916.A0A3Q0EN29"/>